<dbReference type="RefSeq" id="WP_099385823.1">
    <property type="nucleotide sequence ID" value="NZ_JANSWH010000070.1"/>
</dbReference>
<dbReference type="GO" id="GO:0004553">
    <property type="term" value="F:hydrolase activity, hydrolyzing O-glycosyl compounds"/>
    <property type="evidence" value="ECO:0007669"/>
    <property type="project" value="InterPro"/>
</dbReference>
<dbReference type="SUPFAM" id="SSF51445">
    <property type="entry name" value="(Trans)glycosidases"/>
    <property type="match status" value="1"/>
</dbReference>
<evidence type="ECO:0000259" key="4">
    <source>
        <dbReference type="SMART" id="SM00642"/>
    </source>
</evidence>
<accession>A0A2G3E3Z7</accession>
<dbReference type="CDD" id="cd02857">
    <property type="entry name" value="E_set_CDase_PDE_N"/>
    <property type="match status" value="1"/>
</dbReference>
<dbReference type="SMART" id="SM00642">
    <property type="entry name" value="Aamy"/>
    <property type="match status" value="1"/>
</dbReference>
<keyword evidence="2" id="KW-0378">Hydrolase</keyword>
<evidence type="ECO:0000256" key="3">
    <source>
        <dbReference type="ARBA" id="ARBA00023295"/>
    </source>
</evidence>
<protein>
    <submittedName>
        <fullName evidence="5">Alpha-glycosidase</fullName>
    </submittedName>
</protein>
<dbReference type="Gene3D" id="3.20.20.80">
    <property type="entry name" value="Glycosidases"/>
    <property type="match status" value="1"/>
</dbReference>
<dbReference type="InterPro" id="IPR017853">
    <property type="entry name" value="GH"/>
</dbReference>
<evidence type="ECO:0000313" key="6">
    <source>
        <dbReference type="Proteomes" id="UP000224563"/>
    </source>
</evidence>
<evidence type="ECO:0000256" key="1">
    <source>
        <dbReference type="ARBA" id="ARBA00008061"/>
    </source>
</evidence>
<dbReference type="InterPro" id="IPR045857">
    <property type="entry name" value="O16G_dom_2"/>
</dbReference>
<dbReference type="InterPro" id="IPR004185">
    <property type="entry name" value="Glyco_hydro_13_lg-like_dom"/>
</dbReference>
<dbReference type="AlphaFoldDB" id="A0A2G3E3Z7"/>
<dbReference type="EMBL" id="PDYG01000018">
    <property type="protein sequence ID" value="PHU37998.1"/>
    <property type="molecule type" value="Genomic_DNA"/>
</dbReference>
<evidence type="ECO:0000256" key="2">
    <source>
        <dbReference type="ARBA" id="ARBA00022801"/>
    </source>
</evidence>
<reference evidence="5 6" key="1">
    <citation type="submission" date="2017-10" db="EMBL/GenBank/DDBJ databases">
        <title>Resolving the taxonomy of Roseburia spp., Eubacterium rectale and Agathobacter spp. through phylogenomic analysis.</title>
        <authorList>
            <person name="Sheridan P.O."/>
            <person name="Walker A.W."/>
            <person name="Duncan S.H."/>
            <person name="Scott K.P."/>
            <person name="Toole P.W.O."/>
            <person name="Luis P."/>
            <person name="Flint H.J."/>
        </authorList>
    </citation>
    <scope>NUCLEOTIDE SEQUENCE [LARGE SCALE GENOMIC DNA]</scope>
    <source>
        <strain evidence="5 6">JK623</strain>
    </source>
</reference>
<proteinExistence type="inferred from homology"/>
<dbReference type="Proteomes" id="UP000224563">
    <property type="component" value="Unassembled WGS sequence"/>
</dbReference>
<sequence>MIKEAILHMPLSQYAYATTETNFTLRIRTAKGDVESVCVYYGDRVAMTEPVPVTPVQMKQCARDDLFDYYEASIQTDFTRVCYYFSLTSEGKTYYYYSRGFCEQMRANRIEYFQFPYLRREELMTEPHWVYDSVMYHIFPDSFATSKAQLSGQPQSCGQSHSHLGGTIRGITENLDYLQSLGVNLIYLNPIFAANSYHKYDTIDYFKIDPCFGSKDDFRQLVKELHRRNMRIILDGVFNHCGPDFFAFRDVIANQKQSAYRDWFYQLNFPIHYSDPPNYECFAYVKEMPKLNTSHPQVRDFICQVGTYWIREFDIDGWRLDVANEVDHETWRAFRRAVRALKPDAFLIAEIWEDADVWLRGDQFDSAMNYMFTNLCRDFFATATIDARTFDEQFQKALMRYPTPIASAQMNFLDSHDVPRFLHHCGGNCDRLRLALFFLMTAPGIPSVFYGDECLLTGDTEPQYRAAMRWNPNEQPLKETLSEWIHLRLSHPSLTRGNYRSIYTDNDGGYAFKREYVSTDGTAETALVILNNSDCTRTIRPDDSCEPVTLQAYEGTVLFLT</sequence>
<name>A0A2G3E3Z7_9FIRM</name>
<keyword evidence="6" id="KW-1185">Reference proteome</keyword>
<organism evidence="5 6">
    <name type="scientific">Agathobacter ruminis</name>
    <dbReference type="NCBI Taxonomy" id="1712665"/>
    <lineage>
        <taxon>Bacteria</taxon>
        <taxon>Bacillati</taxon>
        <taxon>Bacillota</taxon>
        <taxon>Clostridia</taxon>
        <taxon>Lachnospirales</taxon>
        <taxon>Lachnospiraceae</taxon>
        <taxon>Agathobacter</taxon>
    </lineage>
</organism>
<feature type="domain" description="Glycosyl hydrolase family 13 catalytic" evidence="4">
    <location>
        <begin position="137"/>
        <end position="488"/>
    </location>
</feature>
<evidence type="ECO:0000313" key="5">
    <source>
        <dbReference type="EMBL" id="PHU37998.1"/>
    </source>
</evidence>
<dbReference type="PANTHER" id="PTHR10357:SF210">
    <property type="entry name" value="MALTODEXTRIN GLUCOSIDASE"/>
    <property type="match status" value="1"/>
</dbReference>
<keyword evidence="3 5" id="KW-0326">Glycosidase</keyword>
<dbReference type="GO" id="GO:0005975">
    <property type="term" value="P:carbohydrate metabolic process"/>
    <property type="evidence" value="ECO:0007669"/>
    <property type="project" value="InterPro"/>
</dbReference>
<dbReference type="InterPro" id="IPR013780">
    <property type="entry name" value="Glyco_hydro_b"/>
</dbReference>
<dbReference type="Gene3D" id="2.60.40.1180">
    <property type="entry name" value="Golgi alpha-mannosidase II"/>
    <property type="match status" value="1"/>
</dbReference>
<dbReference type="Pfam" id="PF02903">
    <property type="entry name" value="Alpha-amylase_N"/>
    <property type="match status" value="1"/>
</dbReference>
<reference evidence="5 6" key="2">
    <citation type="submission" date="2017-10" db="EMBL/GenBank/DDBJ databases">
        <authorList>
            <person name="Banno H."/>
            <person name="Chua N.-H."/>
        </authorList>
    </citation>
    <scope>NUCLEOTIDE SEQUENCE [LARGE SCALE GENOMIC DNA]</scope>
    <source>
        <strain evidence="5 6">JK623</strain>
    </source>
</reference>
<dbReference type="Gene3D" id="3.90.400.10">
    <property type="entry name" value="Oligo-1,6-glucosidase, Domain 2"/>
    <property type="match status" value="1"/>
</dbReference>
<comment type="similarity">
    <text evidence="1">Belongs to the glycosyl hydrolase 13 family.</text>
</comment>
<dbReference type="SUPFAM" id="SSF51011">
    <property type="entry name" value="Glycosyl hydrolase domain"/>
    <property type="match status" value="1"/>
</dbReference>
<gene>
    <name evidence="5" type="ORF">CSX02_04785</name>
</gene>
<dbReference type="Pfam" id="PF00128">
    <property type="entry name" value="Alpha-amylase"/>
    <property type="match status" value="1"/>
</dbReference>
<comment type="caution">
    <text evidence="5">The sequence shown here is derived from an EMBL/GenBank/DDBJ whole genome shotgun (WGS) entry which is preliminary data.</text>
</comment>
<dbReference type="Gene3D" id="2.60.40.10">
    <property type="entry name" value="Immunoglobulins"/>
    <property type="match status" value="1"/>
</dbReference>
<dbReference type="PANTHER" id="PTHR10357">
    <property type="entry name" value="ALPHA-AMYLASE FAMILY MEMBER"/>
    <property type="match status" value="1"/>
</dbReference>
<dbReference type="InterPro" id="IPR013783">
    <property type="entry name" value="Ig-like_fold"/>
</dbReference>
<dbReference type="CDD" id="cd11338">
    <property type="entry name" value="AmyAc_CMD"/>
    <property type="match status" value="1"/>
</dbReference>
<dbReference type="InterPro" id="IPR006047">
    <property type="entry name" value="GH13_cat_dom"/>
</dbReference>